<dbReference type="InterPro" id="IPR002562">
    <property type="entry name" value="3'-5'_exonuclease_dom"/>
</dbReference>
<dbReference type="InterPro" id="IPR012337">
    <property type="entry name" value="RNaseH-like_sf"/>
</dbReference>
<dbReference type="PROSITE" id="PS50967">
    <property type="entry name" value="HRDC"/>
    <property type="match status" value="1"/>
</dbReference>
<organism evidence="3 4">
    <name type="scientific">Propioniferax innocua</name>
    <dbReference type="NCBI Taxonomy" id="1753"/>
    <lineage>
        <taxon>Bacteria</taxon>
        <taxon>Bacillati</taxon>
        <taxon>Actinomycetota</taxon>
        <taxon>Actinomycetes</taxon>
        <taxon>Propionibacteriales</taxon>
        <taxon>Propionibacteriaceae</taxon>
        <taxon>Propioniferax</taxon>
    </lineage>
</organism>
<dbReference type="SUPFAM" id="SSF47819">
    <property type="entry name" value="HRDC-like"/>
    <property type="match status" value="1"/>
</dbReference>
<feature type="region of interest" description="Disordered" evidence="1">
    <location>
        <begin position="311"/>
        <end position="344"/>
    </location>
</feature>
<dbReference type="GO" id="GO:0003676">
    <property type="term" value="F:nucleic acid binding"/>
    <property type="evidence" value="ECO:0007669"/>
    <property type="project" value="InterPro"/>
</dbReference>
<comment type="caution">
    <text evidence="3">The sequence shown here is derived from an EMBL/GenBank/DDBJ whole genome shotgun (WGS) entry which is preliminary data.</text>
</comment>
<dbReference type="CDD" id="cd06142">
    <property type="entry name" value="RNaseD_exo"/>
    <property type="match status" value="1"/>
</dbReference>
<dbReference type="SMART" id="SM00474">
    <property type="entry name" value="35EXOc"/>
    <property type="match status" value="1"/>
</dbReference>
<dbReference type="Pfam" id="PF00570">
    <property type="entry name" value="HRDC"/>
    <property type="match status" value="1"/>
</dbReference>
<dbReference type="AlphaFoldDB" id="A0A542ZQF8"/>
<reference evidence="3 4" key="1">
    <citation type="submission" date="2019-06" db="EMBL/GenBank/DDBJ databases">
        <title>Sequencing the genomes of 1000 actinobacteria strains.</title>
        <authorList>
            <person name="Klenk H.-P."/>
        </authorList>
    </citation>
    <scope>NUCLEOTIDE SEQUENCE [LARGE SCALE GENOMIC DNA]</scope>
    <source>
        <strain evidence="3 4">DSM 8251</strain>
    </source>
</reference>
<keyword evidence="4" id="KW-1185">Reference proteome</keyword>
<gene>
    <name evidence="3" type="ORF">FB460_0375</name>
</gene>
<proteinExistence type="predicted"/>
<dbReference type="InterPro" id="IPR010997">
    <property type="entry name" value="HRDC-like_sf"/>
</dbReference>
<evidence type="ECO:0000256" key="1">
    <source>
        <dbReference type="SAM" id="MobiDB-lite"/>
    </source>
</evidence>
<evidence type="ECO:0000313" key="3">
    <source>
        <dbReference type="EMBL" id="TQL62591.1"/>
    </source>
</evidence>
<dbReference type="Gene3D" id="1.10.150.80">
    <property type="entry name" value="HRDC domain"/>
    <property type="match status" value="2"/>
</dbReference>
<dbReference type="GO" id="GO:0008408">
    <property type="term" value="F:3'-5' exonuclease activity"/>
    <property type="evidence" value="ECO:0007669"/>
    <property type="project" value="InterPro"/>
</dbReference>
<dbReference type="Gene3D" id="3.30.420.10">
    <property type="entry name" value="Ribonuclease H-like superfamily/Ribonuclease H"/>
    <property type="match status" value="1"/>
</dbReference>
<dbReference type="Proteomes" id="UP000316196">
    <property type="component" value="Unassembled WGS sequence"/>
</dbReference>
<dbReference type="InterPro" id="IPR051086">
    <property type="entry name" value="RNase_D-like"/>
</dbReference>
<name>A0A542ZQF8_9ACTN</name>
<protein>
    <submittedName>
        <fullName evidence="3">Ribonuclease D</fullName>
    </submittedName>
</protein>
<sequence length="415" mass="45600">MAADASEPELPLLAAPTAGVPPVATTEAQLQETIDSLAAGTGPLAIDTERAHGFRYSTRAYLIQLRRAGSGTHLVDPIGFWNGDEPADLSALGAVVDDVPWIIHAATQDMPCLAEVALVPQQVFDTELAGRLLGWPRVGLGPMIEKVFGKRLAKEHSASDWSSRPLPESWLTYAALDVELLIELREHMVAELIAADRAEWARQEFAHLAAHAADPTPPRPDPWRRTSGIQNVRTPLGMAVLRQIWEARDELARSLDKAPSKLLKDSAISDLAALVGQHKRVDRGMLRDISGFERRVARRYESRWLTAAEKALAAPRSSHPPLRPPSSGIPNPKSWARRAPQADERRVRMRTVMDELSERFGVAPEVILSPGTWRELAWEPCDATPAAVTDWLTEHGARPWQCDLTAEPLARAISG</sequence>
<dbReference type="Pfam" id="PF01612">
    <property type="entry name" value="DNA_pol_A_exo1"/>
    <property type="match status" value="1"/>
</dbReference>
<dbReference type="EMBL" id="VFOR01000001">
    <property type="protein sequence ID" value="TQL62591.1"/>
    <property type="molecule type" value="Genomic_DNA"/>
</dbReference>
<dbReference type="OrthoDB" id="144122at2"/>
<dbReference type="InterPro" id="IPR041605">
    <property type="entry name" value="Exo_C"/>
</dbReference>
<dbReference type="PANTHER" id="PTHR47649:SF1">
    <property type="entry name" value="RIBONUCLEASE D"/>
    <property type="match status" value="1"/>
</dbReference>
<dbReference type="Pfam" id="PF18305">
    <property type="entry name" value="DNA_pol_A_exoN"/>
    <property type="match status" value="1"/>
</dbReference>
<evidence type="ECO:0000259" key="2">
    <source>
        <dbReference type="PROSITE" id="PS50967"/>
    </source>
</evidence>
<dbReference type="InterPro" id="IPR036397">
    <property type="entry name" value="RNaseH_sf"/>
</dbReference>
<feature type="domain" description="HRDC" evidence="2">
    <location>
        <begin position="234"/>
        <end position="318"/>
    </location>
</feature>
<dbReference type="InterPro" id="IPR002121">
    <property type="entry name" value="HRDC_dom"/>
</dbReference>
<dbReference type="GO" id="GO:0000166">
    <property type="term" value="F:nucleotide binding"/>
    <property type="evidence" value="ECO:0007669"/>
    <property type="project" value="InterPro"/>
</dbReference>
<accession>A0A542ZQF8</accession>
<dbReference type="GO" id="GO:0006139">
    <property type="term" value="P:nucleobase-containing compound metabolic process"/>
    <property type="evidence" value="ECO:0007669"/>
    <property type="project" value="InterPro"/>
</dbReference>
<dbReference type="PANTHER" id="PTHR47649">
    <property type="entry name" value="RIBONUCLEASE D"/>
    <property type="match status" value="1"/>
</dbReference>
<dbReference type="InterPro" id="IPR044876">
    <property type="entry name" value="HRDC_dom_sf"/>
</dbReference>
<dbReference type="RefSeq" id="WP_142092411.1">
    <property type="nucleotide sequence ID" value="NZ_BAAAMD010000001.1"/>
</dbReference>
<evidence type="ECO:0000313" key="4">
    <source>
        <dbReference type="Proteomes" id="UP000316196"/>
    </source>
</evidence>
<dbReference type="SUPFAM" id="SSF53098">
    <property type="entry name" value="Ribonuclease H-like"/>
    <property type="match status" value="1"/>
</dbReference>